<evidence type="ECO:0000313" key="1">
    <source>
        <dbReference type="EMBL" id="XDL15986.1"/>
    </source>
</evidence>
<dbReference type="EMBL" id="CP162411">
    <property type="protein sequence ID" value="XDL15986.1"/>
    <property type="molecule type" value="Genomic_DNA"/>
</dbReference>
<gene>
    <name evidence="1" type="ORF">LF923_0007025</name>
</gene>
<dbReference type="AlphaFoldDB" id="A0AB39IDK9"/>
<protein>
    <submittedName>
        <fullName evidence="1">Uncharacterized protein</fullName>
    </submittedName>
</protein>
<sequence length="158" mass="17047">MRRSGEANAVASSQPCAGKFTSRHGTACASSCGLDALIAWHMGVMSWLDAAPKPPTSTAAHRRPLRATTPFETPFFAYFFCCPFRPAKKWENAFKAGGRATLPALGRRLSRDGVRGTPPTKTGAWARLFARWGGKFFAAPPGLQKPRGRGCLPVRRGA</sequence>
<organism evidence="1">
    <name type="scientific">Dickeya oryzae</name>
    <dbReference type="NCBI Taxonomy" id="1240404"/>
    <lineage>
        <taxon>Bacteria</taxon>
        <taxon>Pseudomonadati</taxon>
        <taxon>Pseudomonadota</taxon>
        <taxon>Gammaproteobacteria</taxon>
        <taxon>Enterobacterales</taxon>
        <taxon>Pectobacteriaceae</taxon>
        <taxon>Dickeya</taxon>
    </lineage>
</organism>
<proteinExistence type="predicted"/>
<name>A0AB39IDK9_9GAMM</name>
<dbReference type="RefSeq" id="WP_226100868.1">
    <property type="nucleotide sequence ID" value="NZ_CP162411.1"/>
</dbReference>
<reference evidence="1" key="1">
    <citation type="submission" date="2024-07" db="EMBL/GenBank/DDBJ databases">
        <authorList>
            <person name="Pedron J."/>
        </authorList>
    </citation>
    <scope>NUCLEOTIDE SEQUENCE</scope>
    <source>
        <strain evidence="1">A642-S2-A17</strain>
    </source>
</reference>
<accession>A0AB39IDK9</accession>